<dbReference type="EMBL" id="LGRX02007168">
    <property type="protein sequence ID" value="KAK3275541.1"/>
    <property type="molecule type" value="Genomic_DNA"/>
</dbReference>
<evidence type="ECO:0000313" key="2">
    <source>
        <dbReference type="EMBL" id="KAK3275541.1"/>
    </source>
</evidence>
<accession>A0AAE0GDM6</accession>
<keyword evidence="1" id="KW-0472">Membrane</keyword>
<organism evidence="2 3">
    <name type="scientific">Cymbomonas tetramitiformis</name>
    <dbReference type="NCBI Taxonomy" id="36881"/>
    <lineage>
        <taxon>Eukaryota</taxon>
        <taxon>Viridiplantae</taxon>
        <taxon>Chlorophyta</taxon>
        <taxon>Pyramimonadophyceae</taxon>
        <taxon>Pyramimonadales</taxon>
        <taxon>Pyramimonadaceae</taxon>
        <taxon>Cymbomonas</taxon>
    </lineage>
</organism>
<dbReference type="Proteomes" id="UP001190700">
    <property type="component" value="Unassembled WGS sequence"/>
</dbReference>
<dbReference type="AlphaFoldDB" id="A0AAE0GDM6"/>
<name>A0AAE0GDM6_9CHLO</name>
<comment type="caution">
    <text evidence="2">The sequence shown here is derived from an EMBL/GenBank/DDBJ whole genome shotgun (WGS) entry which is preliminary data.</text>
</comment>
<reference evidence="2 3" key="1">
    <citation type="journal article" date="2015" name="Genome Biol. Evol.">
        <title>Comparative Genomics of a Bacterivorous Green Alga Reveals Evolutionary Causalities and Consequences of Phago-Mixotrophic Mode of Nutrition.</title>
        <authorList>
            <person name="Burns J.A."/>
            <person name="Paasch A."/>
            <person name="Narechania A."/>
            <person name="Kim E."/>
        </authorList>
    </citation>
    <scope>NUCLEOTIDE SEQUENCE [LARGE SCALE GENOMIC DNA]</scope>
    <source>
        <strain evidence="2 3">PLY_AMNH</strain>
    </source>
</reference>
<keyword evidence="1" id="KW-1133">Transmembrane helix</keyword>
<protein>
    <submittedName>
        <fullName evidence="2">Uncharacterized protein</fullName>
    </submittedName>
</protein>
<evidence type="ECO:0000313" key="3">
    <source>
        <dbReference type="Proteomes" id="UP001190700"/>
    </source>
</evidence>
<proteinExistence type="predicted"/>
<feature type="transmembrane region" description="Helical" evidence="1">
    <location>
        <begin position="26"/>
        <end position="49"/>
    </location>
</feature>
<keyword evidence="3" id="KW-1185">Reference proteome</keyword>
<sequence>MSSEAETLETEMTDCGSSGYRPADVAAASVVAGVIILTVSLLIGYRYGVLKTEGRWLKKKEKKKPDRFLNQKGSIWAEGLRNLNIMKAAGTPEEQLFGKPQGKVLQLTAEPMSQIEAEGNLLKAMEVGQITDIESASDLGTQHQVDEKLVKAAQVMITRLTDAYLGFDGPGAALLRATGTRILPPSVGCGRLSGTPLRVTSSFLATCGVHRLLQIMRARTAARAP</sequence>
<gene>
    <name evidence="2" type="ORF">CYMTET_16334</name>
</gene>
<keyword evidence="1" id="KW-0812">Transmembrane</keyword>
<evidence type="ECO:0000256" key="1">
    <source>
        <dbReference type="SAM" id="Phobius"/>
    </source>
</evidence>